<keyword evidence="4" id="KW-1185">Reference proteome</keyword>
<dbReference type="RefSeq" id="WP_205088439.1">
    <property type="nucleotide sequence ID" value="NZ_JACJLA010000025.1"/>
</dbReference>
<dbReference type="PANTHER" id="PTHR43569">
    <property type="entry name" value="AMIDOHYDROLASE"/>
    <property type="match status" value="1"/>
</dbReference>
<dbReference type="Proteomes" id="UP000707138">
    <property type="component" value="Unassembled WGS sequence"/>
</dbReference>
<accession>A0ABS2GID8</accession>
<dbReference type="Gene3D" id="3.20.20.140">
    <property type="entry name" value="Metal-dependent hydrolases"/>
    <property type="match status" value="1"/>
</dbReference>
<comment type="caution">
    <text evidence="3">The sequence shown here is derived from an EMBL/GenBank/DDBJ whole genome shotgun (WGS) entry which is preliminary data.</text>
</comment>
<dbReference type="InterPro" id="IPR008000">
    <property type="entry name" value="Rham/fucose_mutarotase"/>
</dbReference>
<evidence type="ECO:0000313" key="3">
    <source>
        <dbReference type="EMBL" id="MBM6913580.1"/>
    </source>
</evidence>
<dbReference type="EC" id="5.1.3.32" evidence="3"/>
<dbReference type="InterPro" id="IPR006680">
    <property type="entry name" value="Amidohydro-rel"/>
</dbReference>
<proteinExistence type="inferred from homology"/>
<dbReference type="InterPro" id="IPR052350">
    <property type="entry name" value="Metallo-dep_Lactonases"/>
</dbReference>
<organism evidence="3 4">
    <name type="scientific">Veillonella magna</name>
    <dbReference type="NCBI Taxonomy" id="464322"/>
    <lineage>
        <taxon>Bacteria</taxon>
        <taxon>Bacillati</taxon>
        <taxon>Bacillota</taxon>
        <taxon>Negativicutes</taxon>
        <taxon>Veillonellales</taxon>
        <taxon>Veillonellaceae</taxon>
        <taxon>Veillonella</taxon>
    </lineage>
</organism>
<evidence type="ECO:0000256" key="1">
    <source>
        <dbReference type="ARBA" id="ARBA00038310"/>
    </source>
</evidence>
<name>A0ABS2GID8_9FIRM</name>
<evidence type="ECO:0000313" key="4">
    <source>
        <dbReference type="Proteomes" id="UP000707138"/>
    </source>
</evidence>
<evidence type="ECO:0000259" key="2">
    <source>
        <dbReference type="Pfam" id="PF04909"/>
    </source>
</evidence>
<dbReference type="PANTHER" id="PTHR43569:SF2">
    <property type="entry name" value="AMIDOHYDROLASE-RELATED DOMAIN-CONTAINING PROTEIN"/>
    <property type="match status" value="1"/>
</dbReference>
<dbReference type="InterPro" id="IPR011008">
    <property type="entry name" value="Dimeric_a/b-barrel"/>
</dbReference>
<dbReference type="Gene3D" id="3.30.70.100">
    <property type="match status" value="1"/>
</dbReference>
<dbReference type="SUPFAM" id="SSF51556">
    <property type="entry name" value="Metallo-dependent hydrolases"/>
    <property type="match status" value="1"/>
</dbReference>
<dbReference type="SUPFAM" id="SSF54909">
    <property type="entry name" value="Dimeric alpha+beta barrel"/>
    <property type="match status" value="1"/>
</dbReference>
<sequence length="371" mass="42925">MLEVVDSHIHIWNLDVLNLPWLNSCEGVIKRSFSIDDVIKAYGPHDLNFLGGIYVEVDCDDAIKEDDYIFNLNSPKILAKVMRARHLCGHMRLPIGIVGVREPLHIDSSARGRCLETSFVEGLEVLAAQDLLFESCNRPDELEDMWKAASRVPEAKIVINHCGNVETLSEEYKRAMTKLAALPNVYCKVSGFPTSDPKFVKNLLDFISGTFEPNKLLYASNYPVVEQYATFDEHLRAVREYFEDNPDIFSKNAKKLYKLNKPQIFASVIKLRPEKAEYYKKLHADPFSGVNKMIRACGITKYQIFNRDDLLFSIMEYTGDDFEYDMTKMAEDPETQRWWKETDPCQTRIEGAYKHEWWADMDMVYDLNKKK</sequence>
<gene>
    <name evidence="3" type="ORF">H6A01_09655</name>
</gene>
<dbReference type="EMBL" id="JACJLA010000025">
    <property type="protein sequence ID" value="MBM6913580.1"/>
    <property type="molecule type" value="Genomic_DNA"/>
</dbReference>
<protein>
    <submittedName>
        <fullName evidence="3">L-rhamnose mutarotase</fullName>
        <ecNumber evidence="3">5.1.3.32</ecNumber>
    </submittedName>
</protein>
<dbReference type="InterPro" id="IPR032466">
    <property type="entry name" value="Metal_Hydrolase"/>
</dbReference>
<dbReference type="Pfam" id="PF04909">
    <property type="entry name" value="Amidohydro_2"/>
    <property type="match status" value="1"/>
</dbReference>
<dbReference type="GO" id="GO:0062192">
    <property type="term" value="F:L-rhamnose mutarotase activity"/>
    <property type="evidence" value="ECO:0007669"/>
    <property type="project" value="UniProtKB-EC"/>
</dbReference>
<reference evidence="3 4" key="1">
    <citation type="journal article" date="2021" name="Sci. Rep.">
        <title>The distribution of antibiotic resistance genes in chicken gut microbiota commensals.</title>
        <authorList>
            <person name="Juricova H."/>
            <person name="Matiasovicova J."/>
            <person name="Kubasova T."/>
            <person name="Cejkova D."/>
            <person name="Rychlik I."/>
        </authorList>
    </citation>
    <scope>NUCLEOTIDE SEQUENCE [LARGE SCALE GENOMIC DNA]</scope>
    <source>
        <strain evidence="3 4">An537</strain>
    </source>
</reference>
<comment type="similarity">
    <text evidence="1">Belongs to the metallo-dependent hydrolases superfamily.</text>
</comment>
<feature type="domain" description="Amidohydrolase-related" evidence="2">
    <location>
        <begin position="120"/>
        <end position="259"/>
    </location>
</feature>
<keyword evidence="3" id="KW-0413">Isomerase</keyword>
<dbReference type="Pfam" id="PF05336">
    <property type="entry name" value="rhaM"/>
    <property type="match status" value="1"/>
</dbReference>